<proteinExistence type="inferred from homology"/>
<evidence type="ECO:0000256" key="5">
    <source>
        <dbReference type="ARBA" id="ARBA00023002"/>
    </source>
</evidence>
<dbReference type="HOGENOM" id="CLU_031953_0_1_2"/>
<dbReference type="RefSeq" id="WP_048092843.1">
    <property type="nucleotide sequence ID" value="NZ_CP009552.1"/>
</dbReference>
<evidence type="ECO:0000256" key="2">
    <source>
        <dbReference type="ARBA" id="ARBA00007769"/>
    </source>
</evidence>
<protein>
    <submittedName>
        <fullName evidence="8">3-isopropylmalate dehydrogenase</fullName>
    </submittedName>
</protein>
<dbReference type="PANTHER" id="PTHR11835">
    <property type="entry name" value="DECARBOXYLATING DEHYDROGENASES-ISOCITRATE, ISOPROPYLMALATE, TARTRATE"/>
    <property type="match status" value="1"/>
</dbReference>
<dbReference type="GO" id="GO:0006102">
    <property type="term" value="P:isocitrate metabolic process"/>
    <property type="evidence" value="ECO:0007669"/>
    <property type="project" value="TreeGrafter"/>
</dbReference>
<dbReference type="GeneID" id="24798405"/>
<evidence type="ECO:0000259" key="7">
    <source>
        <dbReference type="SMART" id="SM01329"/>
    </source>
</evidence>
<comment type="similarity">
    <text evidence="2">Belongs to the isocitrate and isopropylmalate dehydrogenases family.</text>
</comment>
<dbReference type="GO" id="GO:0003862">
    <property type="term" value="F:3-isopropylmalate dehydrogenase activity"/>
    <property type="evidence" value="ECO:0007669"/>
    <property type="project" value="InterPro"/>
</dbReference>
<dbReference type="InterPro" id="IPR024084">
    <property type="entry name" value="IsoPropMal-DH-like_dom"/>
</dbReference>
<dbReference type="Gene3D" id="3.40.718.10">
    <property type="entry name" value="Isopropylmalate Dehydrogenase"/>
    <property type="match status" value="1"/>
</dbReference>
<dbReference type="GO" id="GO:0019298">
    <property type="term" value="P:coenzyme B biosynthetic process"/>
    <property type="evidence" value="ECO:0007669"/>
    <property type="project" value="UniProtKB-ARBA"/>
</dbReference>
<keyword evidence="5" id="KW-0560">Oxidoreductase</keyword>
<gene>
    <name evidence="8" type="ORF">GACE_1828</name>
</gene>
<dbReference type="InterPro" id="IPR011828">
    <property type="entry name" value="LEU3_arc"/>
</dbReference>
<dbReference type="GO" id="GO:0009098">
    <property type="term" value="P:L-leucine biosynthetic process"/>
    <property type="evidence" value="ECO:0007669"/>
    <property type="project" value="InterPro"/>
</dbReference>
<name>A0A0A7GFQ0_GEOAI</name>
<evidence type="ECO:0000256" key="1">
    <source>
        <dbReference type="ARBA" id="ARBA00001946"/>
    </source>
</evidence>
<dbReference type="EMBL" id="CP009552">
    <property type="protein sequence ID" value="AIY90854.1"/>
    <property type="molecule type" value="Genomic_DNA"/>
</dbReference>
<evidence type="ECO:0000313" key="8">
    <source>
        <dbReference type="EMBL" id="AIY90854.1"/>
    </source>
</evidence>
<dbReference type="GO" id="GO:0006099">
    <property type="term" value="P:tricarboxylic acid cycle"/>
    <property type="evidence" value="ECO:0007669"/>
    <property type="project" value="TreeGrafter"/>
</dbReference>
<dbReference type="STRING" id="565033.GACE_1828"/>
<evidence type="ECO:0000256" key="3">
    <source>
        <dbReference type="ARBA" id="ARBA00022723"/>
    </source>
</evidence>
<keyword evidence="6" id="KW-0520">NAD</keyword>
<organism evidence="8 9">
    <name type="scientific">Geoglobus acetivorans</name>
    <dbReference type="NCBI Taxonomy" id="565033"/>
    <lineage>
        <taxon>Archaea</taxon>
        <taxon>Methanobacteriati</taxon>
        <taxon>Methanobacteriota</taxon>
        <taxon>Archaeoglobi</taxon>
        <taxon>Archaeoglobales</taxon>
        <taxon>Archaeoglobaceae</taxon>
        <taxon>Geoglobus</taxon>
    </lineage>
</organism>
<dbReference type="GO" id="GO:0051287">
    <property type="term" value="F:NAD binding"/>
    <property type="evidence" value="ECO:0007669"/>
    <property type="project" value="InterPro"/>
</dbReference>
<dbReference type="NCBIfam" id="TIGR02088">
    <property type="entry name" value="LEU3_arch"/>
    <property type="match status" value="1"/>
</dbReference>
<feature type="domain" description="Isopropylmalate dehydrogenase-like" evidence="7">
    <location>
        <begin position="3"/>
        <end position="322"/>
    </location>
</feature>
<dbReference type="Pfam" id="PF00180">
    <property type="entry name" value="Iso_dh"/>
    <property type="match status" value="1"/>
</dbReference>
<accession>A0A0A7GFQ0</accession>
<keyword evidence="4" id="KW-0460">Magnesium</keyword>
<dbReference type="InterPro" id="IPR019818">
    <property type="entry name" value="IsoCit/isopropylmalate_DH_CS"/>
</dbReference>
<dbReference type="SMART" id="SM01329">
    <property type="entry name" value="Iso_dh"/>
    <property type="match status" value="1"/>
</dbReference>
<dbReference type="FunFam" id="3.40.718.10:FF:000019">
    <property type="entry name" value="Homoisocitrate dehydrogenase"/>
    <property type="match status" value="1"/>
</dbReference>
<dbReference type="PROSITE" id="PS00470">
    <property type="entry name" value="IDH_IMDH"/>
    <property type="match status" value="1"/>
</dbReference>
<dbReference type="KEGG" id="gac:GACE_1828"/>
<dbReference type="GO" id="GO:0000287">
    <property type="term" value="F:magnesium ion binding"/>
    <property type="evidence" value="ECO:0007669"/>
    <property type="project" value="InterPro"/>
</dbReference>
<dbReference type="SUPFAM" id="SSF53659">
    <property type="entry name" value="Isocitrate/Isopropylmalate dehydrogenase-like"/>
    <property type="match status" value="1"/>
</dbReference>
<dbReference type="AlphaFoldDB" id="A0A0A7GFQ0"/>
<dbReference type="eggNOG" id="arCOG01163">
    <property type="taxonomic scope" value="Archaea"/>
</dbReference>
<comment type="cofactor">
    <cofactor evidence="1">
        <name>Mg(2+)</name>
        <dbReference type="ChEBI" id="CHEBI:18420"/>
    </cofactor>
</comment>
<dbReference type="GO" id="GO:0004449">
    <property type="term" value="F:isocitrate dehydrogenase (NAD+) activity"/>
    <property type="evidence" value="ECO:0007669"/>
    <property type="project" value="TreeGrafter"/>
</dbReference>
<reference evidence="8 9" key="1">
    <citation type="journal article" date="2015" name="Appl. Environ. Microbiol.">
        <title>The Geoglobus acetivorans genome: Fe(III) reduction, acetate utilization, autotrophic growth, and degradation of aromatic compounds in a hyperthermophilic archaeon.</title>
        <authorList>
            <person name="Mardanov A.V."/>
            <person name="Slododkina G.B."/>
            <person name="Slobodkin A.I."/>
            <person name="Beletsky A.V."/>
            <person name="Gavrilov S.N."/>
            <person name="Kublanov I.V."/>
            <person name="Bonch-Osmolovskaya E.A."/>
            <person name="Skryabin K.G."/>
            <person name="Ravin N.V."/>
        </authorList>
    </citation>
    <scope>NUCLEOTIDE SEQUENCE [LARGE SCALE GENOMIC DNA]</scope>
    <source>
        <strain evidence="8 9">SBH6</strain>
    </source>
</reference>
<evidence type="ECO:0000256" key="6">
    <source>
        <dbReference type="ARBA" id="ARBA00023027"/>
    </source>
</evidence>
<evidence type="ECO:0000256" key="4">
    <source>
        <dbReference type="ARBA" id="ARBA00022842"/>
    </source>
</evidence>
<dbReference type="Proteomes" id="UP000030624">
    <property type="component" value="Chromosome"/>
</dbReference>
<keyword evidence="3" id="KW-0479">Metal-binding</keyword>
<sequence>MKKIAVIPGDGIGQEVMEAAMLVLENFNLPFKYVWLEAGDEAEKKYGKALPDETLEEVRKCDAVLFGAAGETAADVIVRLRQELNTFANIRPARTFNGVPALHENVNMVIVRENTECLYKGLEFEVADGITEAVRVITREASERIVRYAFELAKREGRKRVTALHKANVMKKTCGLFRQVFYEVAGEYEGVEANDYYIDAACMYVAMKPQMFDVIVTTNMFGDIVSDLAAGVVGGLGLAPSANVGESYAIFEPVHGAAFDIAGKGIANPTAMILTACMMLRHFGYQDHADRIEGAVEKAISEGRTTPDLGGELKTMEMANAVISYVES</sequence>
<evidence type="ECO:0000313" key="9">
    <source>
        <dbReference type="Proteomes" id="UP000030624"/>
    </source>
</evidence>
<dbReference type="PANTHER" id="PTHR11835:SF34">
    <property type="entry name" value="ISOCITRATE DEHYDROGENASE [NAD] SUBUNIT ALPHA, MITOCHONDRIAL"/>
    <property type="match status" value="1"/>
</dbReference>